<dbReference type="Gene3D" id="3.50.50.60">
    <property type="entry name" value="FAD/NAD(P)-binding domain"/>
    <property type="match status" value="1"/>
</dbReference>
<dbReference type="GO" id="GO:0071949">
    <property type="term" value="F:FAD binding"/>
    <property type="evidence" value="ECO:0007669"/>
    <property type="project" value="InterPro"/>
</dbReference>
<dbReference type="PANTHER" id="PTHR13789">
    <property type="entry name" value="MONOOXYGENASE"/>
    <property type="match status" value="1"/>
</dbReference>
<evidence type="ECO:0000256" key="2">
    <source>
        <dbReference type="ARBA" id="ARBA00023033"/>
    </source>
</evidence>
<dbReference type="PRINTS" id="PR00420">
    <property type="entry name" value="RNGMNOXGNASE"/>
</dbReference>
<dbReference type="OrthoDB" id="9766816at2"/>
<sequence>MNIEIIGGGIGGLTLAATLERVGLEYSLFEQSPNLRTTGFAITIHSNALHALRSIGLEEAIRNKGNAISCLRIATPRGRVLSEMHSDMIALHRADLQATLASAVPATRLHFDARIVESEKMTWIAAAEGVHSLFRQAVVGDELPPRSAGYTAWRGMSSPGAIEIPVSMQTTAVEFWGTGMRFGIVPLLNRQVYWFAVLQEDVASQACATDSKSFLSTQFSDWQSPILDLIDTTSDDTILKTPIYDRLPIKSWYRERILLLGDAAHPMTPNLGQGGCQAIEDAVVLGYLFGACRDGRLTESSLGSCYESLRKPRVDRIVKQSYRVGMLGNLNNPLLTRIRNLAMILTPETLHQRSMRELLTFTEPFVCY</sequence>
<evidence type="ECO:0000313" key="4">
    <source>
        <dbReference type="EMBL" id="TWU30447.1"/>
    </source>
</evidence>
<keyword evidence="5" id="KW-1185">Reference proteome</keyword>
<name>A0A5C6D455_9BACT</name>
<dbReference type="EMBL" id="SJPS01000001">
    <property type="protein sequence ID" value="TWU30447.1"/>
    <property type="molecule type" value="Genomic_DNA"/>
</dbReference>
<evidence type="ECO:0000259" key="3">
    <source>
        <dbReference type="Pfam" id="PF01494"/>
    </source>
</evidence>
<protein>
    <submittedName>
        <fullName evidence="4">FAD-dependent urate hydroxylase</fullName>
        <ecNumber evidence="4">1.14.13.113</ecNumber>
    </submittedName>
</protein>
<evidence type="ECO:0000256" key="1">
    <source>
        <dbReference type="ARBA" id="ARBA00023002"/>
    </source>
</evidence>
<dbReference type="PANTHER" id="PTHR13789:SF309">
    <property type="entry name" value="PUTATIVE (AFU_ORTHOLOGUE AFUA_6G14510)-RELATED"/>
    <property type="match status" value="1"/>
</dbReference>
<feature type="domain" description="FAD-binding" evidence="3">
    <location>
        <begin position="4"/>
        <end position="79"/>
    </location>
</feature>
<keyword evidence="2" id="KW-0503">Monooxygenase</keyword>
<dbReference type="InterPro" id="IPR002938">
    <property type="entry name" value="FAD-bd"/>
</dbReference>
<dbReference type="GO" id="GO:0102099">
    <property type="term" value="F:FAD-dependent urate hydroxylase activity"/>
    <property type="evidence" value="ECO:0007669"/>
    <property type="project" value="UniProtKB-EC"/>
</dbReference>
<feature type="domain" description="FAD-binding" evidence="3">
    <location>
        <begin position="122"/>
        <end position="321"/>
    </location>
</feature>
<dbReference type="SUPFAM" id="SSF51905">
    <property type="entry name" value="FAD/NAD(P)-binding domain"/>
    <property type="match status" value="1"/>
</dbReference>
<dbReference type="Proteomes" id="UP000318437">
    <property type="component" value="Unassembled WGS sequence"/>
</dbReference>
<reference evidence="4 5" key="1">
    <citation type="submission" date="2019-02" db="EMBL/GenBank/DDBJ databases">
        <title>Deep-cultivation of Planctomycetes and their phenomic and genomic characterization uncovers novel biology.</title>
        <authorList>
            <person name="Wiegand S."/>
            <person name="Jogler M."/>
            <person name="Boedeker C."/>
            <person name="Pinto D."/>
            <person name="Vollmers J."/>
            <person name="Rivas-Marin E."/>
            <person name="Kohn T."/>
            <person name="Peeters S.H."/>
            <person name="Heuer A."/>
            <person name="Rast P."/>
            <person name="Oberbeckmann S."/>
            <person name="Bunk B."/>
            <person name="Jeske O."/>
            <person name="Meyerdierks A."/>
            <person name="Storesund J.E."/>
            <person name="Kallscheuer N."/>
            <person name="Luecker S."/>
            <person name="Lage O.M."/>
            <person name="Pohl T."/>
            <person name="Merkel B.J."/>
            <person name="Hornburger P."/>
            <person name="Mueller R.-W."/>
            <person name="Bruemmer F."/>
            <person name="Labrenz M."/>
            <person name="Spormann A.M."/>
            <person name="Op Den Camp H."/>
            <person name="Overmann J."/>
            <person name="Amann R."/>
            <person name="Jetten M.S.M."/>
            <person name="Mascher T."/>
            <person name="Medema M.H."/>
            <person name="Devos D.P."/>
            <person name="Kaster A.-K."/>
            <person name="Ovreas L."/>
            <person name="Rohde M."/>
            <person name="Galperin M.Y."/>
            <person name="Jogler C."/>
        </authorList>
    </citation>
    <scope>NUCLEOTIDE SEQUENCE [LARGE SCALE GENOMIC DNA]</scope>
    <source>
        <strain evidence="4 5">Pla144</strain>
    </source>
</reference>
<dbReference type="AlphaFoldDB" id="A0A5C6D455"/>
<dbReference type="EC" id="1.14.13.113" evidence="4"/>
<dbReference type="InterPro" id="IPR036188">
    <property type="entry name" value="FAD/NAD-bd_sf"/>
</dbReference>
<proteinExistence type="predicted"/>
<gene>
    <name evidence="4" type="primary">hpxO</name>
    <name evidence="4" type="ORF">Pla144_12340</name>
</gene>
<keyword evidence="1 4" id="KW-0560">Oxidoreductase</keyword>
<accession>A0A5C6D455</accession>
<dbReference type="Pfam" id="PF01494">
    <property type="entry name" value="FAD_binding_3"/>
    <property type="match status" value="2"/>
</dbReference>
<comment type="caution">
    <text evidence="4">The sequence shown here is derived from an EMBL/GenBank/DDBJ whole genome shotgun (WGS) entry which is preliminary data.</text>
</comment>
<dbReference type="RefSeq" id="WP_146448706.1">
    <property type="nucleotide sequence ID" value="NZ_SJPS01000001.1"/>
</dbReference>
<dbReference type="InterPro" id="IPR050493">
    <property type="entry name" value="FAD-dep_Monooxygenase_BioMet"/>
</dbReference>
<organism evidence="4 5">
    <name type="scientific">Bythopirellula polymerisocia</name>
    <dbReference type="NCBI Taxonomy" id="2528003"/>
    <lineage>
        <taxon>Bacteria</taxon>
        <taxon>Pseudomonadati</taxon>
        <taxon>Planctomycetota</taxon>
        <taxon>Planctomycetia</taxon>
        <taxon>Pirellulales</taxon>
        <taxon>Lacipirellulaceae</taxon>
        <taxon>Bythopirellula</taxon>
    </lineage>
</organism>
<evidence type="ECO:0000313" key="5">
    <source>
        <dbReference type="Proteomes" id="UP000318437"/>
    </source>
</evidence>